<dbReference type="InterPro" id="IPR042099">
    <property type="entry name" value="ANL_N_sf"/>
</dbReference>
<feature type="domain" description="AMP-dependent synthetase/ligase" evidence="2">
    <location>
        <begin position="46"/>
        <end position="282"/>
    </location>
</feature>
<name>A0A6G9H185_9ACTN</name>
<feature type="region of interest" description="Disordered" evidence="1">
    <location>
        <begin position="344"/>
        <end position="369"/>
    </location>
</feature>
<organism evidence="3 4">
    <name type="scientific">Streptomyces liangshanensis</name>
    <dbReference type="NCBI Taxonomy" id="2717324"/>
    <lineage>
        <taxon>Bacteria</taxon>
        <taxon>Bacillati</taxon>
        <taxon>Actinomycetota</taxon>
        <taxon>Actinomycetes</taxon>
        <taxon>Kitasatosporales</taxon>
        <taxon>Streptomycetaceae</taxon>
        <taxon>Streptomyces</taxon>
    </lineage>
</organism>
<accession>A0A6G9H185</accession>
<evidence type="ECO:0000313" key="4">
    <source>
        <dbReference type="Proteomes" id="UP000501179"/>
    </source>
</evidence>
<dbReference type="KEGG" id="slia:HA039_20120"/>
<feature type="compositionally biased region" description="Pro residues" evidence="1">
    <location>
        <begin position="353"/>
        <end position="367"/>
    </location>
</feature>
<gene>
    <name evidence="3" type="ORF">HA039_20120</name>
</gene>
<dbReference type="Proteomes" id="UP000501179">
    <property type="component" value="Chromosome"/>
</dbReference>
<dbReference type="InterPro" id="IPR050237">
    <property type="entry name" value="ATP-dep_AMP-bd_enzyme"/>
</dbReference>
<dbReference type="SUPFAM" id="SSF56801">
    <property type="entry name" value="Acetyl-CoA synthetase-like"/>
    <property type="match status" value="1"/>
</dbReference>
<dbReference type="AlphaFoldDB" id="A0A6G9H185"/>
<dbReference type="InterPro" id="IPR000873">
    <property type="entry name" value="AMP-dep_synth/lig_dom"/>
</dbReference>
<dbReference type="PANTHER" id="PTHR43767:SF1">
    <property type="entry name" value="NONRIBOSOMAL PEPTIDE SYNTHASE PES1 (EUROFUNG)-RELATED"/>
    <property type="match status" value="1"/>
</dbReference>
<dbReference type="EMBL" id="CP050177">
    <property type="protein sequence ID" value="QIQ04302.1"/>
    <property type="molecule type" value="Genomic_DNA"/>
</dbReference>
<dbReference type="Pfam" id="PF00501">
    <property type="entry name" value="AMP-binding"/>
    <property type="match status" value="2"/>
</dbReference>
<keyword evidence="4" id="KW-1185">Reference proteome</keyword>
<evidence type="ECO:0000259" key="2">
    <source>
        <dbReference type="Pfam" id="PF00501"/>
    </source>
</evidence>
<protein>
    <submittedName>
        <fullName evidence="3">AMP-binding protein</fullName>
    </submittedName>
</protein>
<evidence type="ECO:0000313" key="3">
    <source>
        <dbReference type="EMBL" id="QIQ04302.1"/>
    </source>
</evidence>
<dbReference type="Gene3D" id="3.40.50.12780">
    <property type="entry name" value="N-terminal domain of ligase-like"/>
    <property type="match status" value="2"/>
</dbReference>
<feature type="domain" description="AMP-dependent synthetase/ligase" evidence="2">
    <location>
        <begin position="305"/>
        <end position="343"/>
    </location>
</feature>
<proteinExistence type="predicted"/>
<dbReference type="RefSeq" id="WP_167031867.1">
    <property type="nucleotide sequence ID" value="NZ_CP050177.1"/>
</dbReference>
<reference evidence="3 4" key="1">
    <citation type="submission" date="2020-03" db="EMBL/GenBank/DDBJ databases">
        <title>A novel species.</title>
        <authorList>
            <person name="Gao J."/>
        </authorList>
    </citation>
    <scope>NUCLEOTIDE SEQUENCE [LARGE SCALE GENOMIC DNA]</scope>
    <source>
        <strain evidence="3 4">QMT-12</strain>
    </source>
</reference>
<sequence>MGDLGRVVGALTGPGAPFAVVRGESGGLVYASGPRTLREFVETTWAYGDRPFLVCGERTWAYGEFFASSAALAGRLVGEYGLRGGDRVCIAMNDRPEWQVAFWAVQLAGLVAVPVDPSWGEEPFSYVVGDCAPRLVFAERDRLLPSVAGWASRAGARVVSLEEEREGGSGGFDPGVAPPDLDVRAEDPSTIFYTGTGTERAARPGPGAVATQLAQAGAVMNARFHAAVADLGRGRVPGFGPVAAIPLTYPFFHPASFADVYRAMAVGGSLVMKEKERERDNPEKSLPVGLDLRLAETSGPVLLDGRPTPVTEVRVAGPRGASLPDGEVGELWVRGQSLAIGYWGDPQVGPGPASGPTPTPGPTPAPGAFPDAGGGWFMTGLRAALGEGRVVRWDGDAR</sequence>
<evidence type="ECO:0000256" key="1">
    <source>
        <dbReference type="SAM" id="MobiDB-lite"/>
    </source>
</evidence>
<dbReference type="PANTHER" id="PTHR43767">
    <property type="entry name" value="LONG-CHAIN-FATTY-ACID--COA LIGASE"/>
    <property type="match status" value="1"/>
</dbReference>